<dbReference type="OrthoDB" id="1470350at2759"/>
<dbReference type="GO" id="GO:0004497">
    <property type="term" value="F:monooxygenase activity"/>
    <property type="evidence" value="ECO:0007669"/>
    <property type="project" value="InterPro"/>
</dbReference>
<protein>
    <recommendedName>
        <fullName evidence="5">Cytochrome P450</fullName>
    </recommendedName>
</protein>
<dbReference type="PANTHER" id="PTHR24305:SF166">
    <property type="entry name" value="CYTOCHROME P450 12A4, MITOCHONDRIAL-RELATED"/>
    <property type="match status" value="1"/>
</dbReference>
<accession>A0A9X0AWB0</accession>
<organism evidence="3 4">
    <name type="scientific">Sclerotinia nivalis</name>
    <dbReference type="NCBI Taxonomy" id="352851"/>
    <lineage>
        <taxon>Eukaryota</taxon>
        <taxon>Fungi</taxon>
        <taxon>Dikarya</taxon>
        <taxon>Ascomycota</taxon>
        <taxon>Pezizomycotina</taxon>
        <taxon>Leotiomycetes</taxon>
        <taxon>Helotiales</taxon>
        <taxon>Sclerotiniaceae</taxon>
        <taxon>Sclerotinia</taxon>
    </lineage>
</organism>
<dbReference type="PANTHER" id="PTHR24305">
    <property type="entry name" value="CYTOCHROME P450"/>
    <property type="match status" value="1"/>
</dbReference>
<comment type="similarity">
    <text evidence="1">Belongs to the cytochrome P450 family.</text>
</comment>
<dbReference type="InterPro" id="IPR036396">
    <property type="entry name" value="Cyt_P450_sf"/>
</dbReference>
<evidence type="ECO:0000313" key="4">
    <source>
        <dbReference type="Proteomes" id="UP001152300"/>
    </source>
</evidence>
<dbReference type="GO" id="GO:0005506">
    <property type="term" value="F:iron ion binding"/>
    <property type="evidence" value="ECO:0007669"/>
    <property type="project" value="InterPro"/>
</dbReference>
<evidence type="ECO:0000256" key="1">
    <source>
        <dbReference type="ARBA" id="ARBA00010617"/>
    </source>
</evidence>
<dbReference type="GO" id="GO:0016705">
    <property type="term" value="F:oxidoreductase activity, acting on paired donors, with incorporation or reduction of molecular oxygen"/>
    <property type="evidence" value="ECO:0007669"/>
    <property type="project" value="InterPro"/>
</dbReference>
<dbReference type="SUPFAM" id="SSF48264">
    <property type="entry name" value="Cytochrome P450"/>
    <property type="match status" value="1"/>
</dbReference>
<sequence>MQQMVKDEKELIQQGKPGSQNIINSLIMASDEMSEWTGDKAVGGRGLTEDEVYGNIFVYNFAGHDTMAITMNWTLYLLAAHPEVQDWVAEEINAVVVGDDPGKWKYQDYYPKLNCCLSKSNLSPYSLHVCKQIH</sequence>
<dbReference type="Proteomes" id="UP001152300">
    <property type="component" value="Unassembled WGS sequence"/>
</dbReference>
<keyword evidence="2" id="KW-0843">Virulence</keyword>
<evidence type="ECO:0008006" key="5">
    <source>
        <dbReference type="Google" id="ProtNLM"/>
    </source>
</evidence>
<gene>
    <name evidence="3" type="ORF">OCU04_000559</name>
</gene>
<comment type="caution">
    <text evidence="3">The sequence shown here is derived from an EMBL/GenBank/DDBJ whole genome shotgun (WGS) entry which is preliminary data.</text>
</comment>
<name>A0A9X0AWB0_9HELO</name>
<dbReference type="AlphaFoldDB" id="A0A9X0AWB0"/>
<proteinExistence type="inferred from homology"/>
<dbReference type="GO" id="GO:0020037">
    <property type="term" value="F:heme binding"/>
    <property type="evidence" value="ECO:0007669"/>
    <property type="project" value="InterPro"/>
</dbReference>
<dbReference type="InterPro" id="IPR050121">
    <property type="entry name" value="Cytochrome_P450_monoxygenase"/>
</dbReference>
<dbReference type="Pfam" id="PF00067">
    <property type="entry name" value="p450"/>
    <property type="match status" value="1"/>
</dbReference>
<keyword evidence="4" id="KW-1185">Reference proteome</keyword>
<evidence type="ECO:0000256" key="2">
    <source>
        <dbReference type="ARBA" id="ARBA00023026"/>
    </source>
</evidence>
<reference evidence="3" key="1">
    <citation type="submission" date="2022-11" db="EMBL/GenBank/DDBJ databases">
        <title>Genome Resource of Sclerotinia nivalis Strain SnTB1, a Plant Pathogen Isolated from American Ginseng.</title>
        <authorList>
            <person name="Fan S."/>
        </authorList>
    </citation>
    <scope>NUCLEOTIDE SEQUENCE</scope>
    <source>
        <strain evidence="3">SnTB1</strain>
    </source>
</reference>
<evidence type="ECO:0000313" key="3">
    <source>
        <dbReference type="EMBL" id="KAJ8070167.1"/>
    </source>
</evidence>
<dbReference type="EMBL" id="JAPEIS010000001">
    <property type="protein sequence ID" value="KAJ8070167.1"/>
    <property type="molecule type" value="Genomic_DNA"/>
</dbReference>
<dbReference type="Gene3D" id="1.10.630.10">
    <property type="entry name" value="Cytochrome P450"/>
    <property type="match status" value="1"/>
</dbReference>
<dbReference type="InterPro" id="IPR001128">
    <property type="entry name" value="Cyt_P450"/>
</dbReference>